<dbReference type="CDD" id="cd00715">
    <property type="entry name" value="GPATase_N"/>
    <property type="match status" value="1"/>
</dbReference>
<dbReference type="RefSeq" id="WP_206656322.1">
    <property type="nucleotide sequence ID" value="NZ_CP071182.1"/>
</dbReference>
<dbReference type="PROSITE" id="PS51278">
    <property type="entry name" value="GATASE_TYPE_2"/>
    <property type="match status" value="1"/>
</dbReference>
<comment type="similarity">
    <text evidence="2 7 8">In the C-terminal section; belongs to the purine/pyrimidine phosphoribosyltransferase family.</text>
</comment>
<dbReference type="SUPFAM" id="SSF53271">
    <property type="entry name" value="PRTase-like"/>
    <property type="match status" value="1"/>
</dbReference>
<evidence type="ECO:0000256" key="2">
    <source>
        <dbReference type="ARBA" id="ARBA00010138"/>
    </source>
</evidence>
<evidence type="ECO:0000313" key="14">
    <source>
        <dbReference type="EMBL" id="QSO46961.1"/>
    </source>
</evidence>
<dbReference type="GO" id="GO:0004044">
    <property type="term" value="F:amidophosphoribosyltransferase activity"/>
    <property type="evidence" value="ECO:0007669"/>
    <property type="project" value="UniProtKB-UniRule"/>
</dbReference>
<keyword evidence="7" id="KW-0004">4Fe-4S</keyword>
<dbReference type="CDD" id="cd06223">
    <property type="entry name" value="PRTases_typeI"/>
    <property type="match status" value="1"/>
</dbReference>
<comment type="function">
    <text evidence="7">Catalyzes the formation of phosphoribosylamine from phosphoribosylpyrophosphate (PRPP) and glutamine.</text>
</comment>
<dbReference type="InterPro" id="IPR029057">
    <property type="entry name" value="PRTase-like"/>
</dbReference>
<dbReference type="Pfam" id="PF00156">
    <property type="entry name" value="Pribosyltran"/>
    <property type="match status" value="1"/>
</dbReference>
<evidence type="ECO:0000256" key="5">
    <source>
        <dbReference type="ARBA" id="ARBA00022755"/>
    </source>
</evidence>
<comment type="catalytic activity">
    <reaction evidence="7 8">
        <text>5-phospho-beta-D-ribosylamine + L-glutamate + diphosphate = 5-phospho-alpha-D-ribose 1-diphosphate + L-glutamine + H2O</text>
        <dbReference type="Rhea" id="RHEA:14905"/>
        <dbReference type="ChEBI" id="CHEBI:15377"/>
        <dbReference type="ChEBI" id="CHEBI:29985"/>
        <dbReference type="ChEBI" id="CHEBI:33019"/>
        <dbReference type="ChEBI" id="CHEBI:58017"/>
        <dbReference type="ChEBI" id="CHEBI:58359"/>
        <dbReference type="ChEBI" id="CHEBI:58681"/>
        <dbReference type="EC" id="2.4.2.14"/>
    </reaction>
</comment>
<dbReference type="InterPro" id="IPR029055">
    <property type="entry name" value="Ntn_hydrolases_N"/>
</dbReference>
<feature type="region of interest" description="Disordered" evidence="12">
    <location>
        <begin position="475"/>
        <end position="517"/>
    </location>
</feature>
<reference evidence="14 15" key="1">
    <citation type="submission" date="2021-02" db="EMBL/GenBank/DDBJ databases">
        <title>Alicyclobacillus curvatus sp. nov. and Alicyclobacillus mengziensis sp. nov., two acidophilic bacteria isolated from acid mine drainage.</title>
        <authorList>
            <person name="Huang Y."/>
        </authorList>
    </citation>
    <scope>NUCLEOTIDE SEQUENCE [LARGE SCALE GENOMIC DNA]</scope>
    <source>
        <strain evidence="14 15">S30H14</strain>
    </source>
</reference>
<dbReference type="GO" id="GO:0006189">
    <property type="term" value="P:'de novo' IMP biosynthetic process"/>
    <property type="evidence" value="ECO:0007669"/>
    <property type="project" value="UniProtKB-UniRule"/>
</dbReference>
<dbReference type="GO" id="GO:0000287">
    <property type="term" value="F:magnesium ion binding"/>
    <property type="evidence" value="ECO:0007669"/>
    <property type="project" value="UniProtKB-UniRule"/>
</dbReference>
<dbReference type="InterPro" id="IPR000836">
    <property type="entry name" value="PRTase_dom"/>
</dbReference>
<dbReference type="InterPro" id="IPR035584">
    <property type="entry name" value="PurF_N"/>
</dbReference>
<name>A0A9X7VXL7_9BACL</name>
<feature type="binding site" evidence="7 10">
    <location>
        <position position="364"/>
    </location>
    <ligand>
        <name>Mg(2+)</name>
        <dbReference type="ChEBI" id="CHEBI:18420"/>
    </ligand>
</feature>
<evidence type="ECO:0000313" key="15">
    <source>
        <dbReference type="Proteomes" id="UP000663505"/>
    </source>
</evidence>
<dbReference type="Gene3D" id="3.60.20.10">
    <property type="entry name" value="Glutamine Phosphoribosylpyrophosphate, subunit 1, domain 1"/>
    <property type="match status" value="1"/>
</dbReference>
<dbReference type="Pfam" id="PF13537">
    <property type="entry name" value="GATase_7"/>
    <property type="match status" value="1"/>
</dbReference>
<evidence type="ECO:0000259" key="13">
    <source>
        <dbReference type="PROSITE" id="PS51278"/>
    </source>
</evidence>
<sequence>MWQFPASEEVSEVPDRPKEECGVFGIYGHPKATEMAYYALFALQHRGQEAAGIASIDNGRMYNHRGLGLLAEVFAETQLDDLPGNSAIGHVRYSTAGSNTVQNAQPISFTTHEGPFALAHNGNLVNARSLRMLLERQGSLFQSTSDTEVVAHLIARAGLPTLTENVIEAVRMVKGGFAFLFLGKDELIAIRDPFGLRPLALGRLDDAFVFASESCAFETIGAKFVRDVEPGEMIVVSDKGMRSIPSGQRTKRAMCTFEHIYFARPDSDIDGWNVHTVRKQLGRILAERHGVDADLVVGVPDSSISAANGYAEESGLPVEMGLIKNKYIARTFIQPSSELRDSGVRLKLNAVRSIVAGKRVVLVDDSIVRGTTSRRIVRLLRDAGATEVHVRISSPPYKNPCHYGIDTSSRGQLIAATHSAHEICKEIEANSLEFLTVEETMEAFGLKDPHAYPFCNACFTGNYPTEVYEEDKLTYENHGTSASSRSDHTPDEEPVPPEDIEGYEPILSATRNPRGVK</sequence>
<dbReference type="PANTHER" id="PTHR11907">
    <property type="entry name" value="AMIDOPHOSPHORIBOSYLTRANSFERASE"/>
    <property type="match status" value="1"/>
</dbReference>
<dbReference type="InterPro" id="IPR017932">
    <property type="entry name" value="GATase_2_dom"/>
</dbReference>
<feature type="binding site" evidence="7 11">
    <location>
        <position position="458"/>
    </location>
    <ligand>
        <name>[4Fe-4S] cluster</name>
        <dbReference type="ChEBI" id="CHEBI:49883"/>
    </ligand>
</feature>
<dbReference type="EC" id="2.4.2.14" evidence="7"/>
<feature type="binding site" evidence="7 11">
    <location>
        <position position="455"/>
    </location>
    <ligand>
        <name>[4Fe-4S] cluster</name>
        <dbReference type="ChEBI" id="CHEBI:49883"/>
    </ligand>
</feature>
<protein>
    <recommendedName>
        <fullName evidence="7">Amidophosphoribosyltransferase</fullName>
        <shortName evidence="7">ATase</shortName>
        <ecNumber evidence="7">2.4.2.14</ecNumber>
    </recommendedName>
    <alternativeName>
        <fullName evidence="7">Glutamine phosphoribosylpyrophosphate amidotransferase</fullName>
        <shortName evidence="7">GPATase</shortName>
    </alternativeName>
</protein>
<gene>
    <name evidence="7" type="primary">purF</name>
    <name evidence="14" type="ORF">JZ786_21485</name>
</gene>
<organism evidence="14 15">
    <name type="scientific">Alicyclobacillus mengziensis</name>
    <dbReference type="NCBI Taxonomy" id="2931921"/>
    <lineage>
        <taxon>Bacteria</taxon>
        <taxon>Bacillati</taxon>
        <taxon>Bacillota</taxon>
        <taxon>Bacilli</taxon>
        <taxon>Bacillales</taxon>
        <taxon>Alicyclobacillaceae</taxon>
        <taxon>Alicyclobacillus</taxon>
    </lineage>
</organism>
<feature type="active site" description="Nucleophile" evidence="7 9">
    <location>
        <position position="21"/>
    </location>
</feature>
<evidence type="ECO:0000256" key="8">
    <source>
        <dbReference type="PIRNR" id="PIRNR000485"/>
    </source>
</evidence>
<comment type="cofactor">
    <cofactor evidence="7 10">
        <name>Mg(2+)</name>
        <dbReference type="ChEBI" id="CHEBI:18420"/>
    </cofactor>
    <text evidence="7 10">Binds 1 Mg(2+) ion per subunit.</text>
</comment>
<dbReference type="KEGG" id="afx:JZ786_21485"/>
<keyword evidence="15" id="KW-1185">Reference proteome</keyword>
<dbReference type="HAMAP" id="MF_01931">
    <property type="entry name" value="PurF"/>
    <property type="match status" value="1"/>
</dbReference>
<evidence type="ECO:0000256" key="12">
    <source>
        <dbReference type="SAM" id="MobiDB-lite"/>
    </source>
</evidence>
<keyword evidence="3 7" id="KW-0328">Glycosyltransferase</keyword>
<dbReference type="GO" id="GO:0051539">
    <property type="term" value="F:4 iron, 4 sulfur cluster binding"/>
    <property type="evidence" value="ECO:0007669"/>
    <property type="project" value="UniProtKB-KW"/>
</dbReference>
<keyword evidence="7 10" id="KW-0460">Magnesium</keyword>
<keyword evidence="4 7" id="KW-0808">Transferase</keyword>
<dbReference type="Proteomes" id="UP000663505">
    <property type="component" value="Chromosome"/>
</dbReference>
<feature type="binding site" evidence="7 10">
    <location>
        <position position="302"/>
    </location>
    <ligand>
        <name>Mg(2+)</name>
        <dbReference type="ChEBI" id="CHEBI:18420"/>
    </ligand>
</feature>
<comment type="cofactor">
    <cofactor evidence="7 11">
        <name>[4Fe-4S] cluster</name>
        <dbReference type="ChEBI" id="CHEBI:49883"/>
    </cofactor>
    <text evidence="7 11">Binds 1 [4Fe-4S] cluster per subunit.</text>
</comment>
<feature type="binding site" evidence="7 11">
    <location>
        <position position="401"/>
    </location>
    <ligand>
        <name>[4Fe-4S] cluster</name>
        <dbReference type="ChEBI" id="CHEBI:49883"/>
    </ligand>
</feature>
<dbReference type="InterPro" id="IPR005854">
    <property type="entry name" value="PurF"/>
</dbReference>
<evidence type="ECO:0000256" key="3">
    <source>
        <dbReference type="ARBA" id="ARBA00022676"/>
    </source>
</evidence>
<dbReference type="EMBL" id="CP071182">
    <property type="protein sequence ID" value="QSO46961.1"/>
    <property type="molecule type" value="Genomic_DNA"/>
</dbReference>
<dbReference type="Gene3D" id="3.40.50.2020">
    <property type="match status" value="1"/>
</dbReference>
<feature type="domain" description="Glutamine amidotransferase type-2" evidence="13">
    <location>
        <begin position="21"/>
        <end position="239"/>
    </location>
</feature>
<accession>A0A9X7VXL7</accession>
<keyword evidence="7 10" id="KW-0479">Metal-binding</keyword>
<evidence type="ECO:0000256" key="7">
    <source>
        <dbReference type="HAMAP-Rule" id="MF_01931"/>
    </source>
</evidence>
<keyword evidence="5 7" id="KW-0658">Purine biosynthesis</keyword>
<keyword evidence="6 7" id="KW-0315">Glutamine amidotransferase</keyword>
<evidence type="ECO:0000256" key="11">
    <source>
        <dbReference type="PIRSR" id="PIRSR000485-3"/>
    </source>
</evidence>
<evidence type="ECO:0000256" key="4">
    <source>
        <dbReference type="ARBA" id="ARBA00022679"/>
    </source>
</evidence>
<feature type="compositionally biased region" description="Acidic residues" evidence="12">
    <location>
        <begin position="492"/>
        <end position="502"/>
    </location>
</feature>
<dbReference type="PIRSF" id="PIRSF000485">
    <property type="entry name" value="Amd_phspho_trans"/>
    <property type="match status" value="1"/>
</dbReference>
<evidence type="ECO:0000256" key="6">
    <source>
        <dbReference type="ARBA" id="ARBA00022962"/>
    </source>
</evidence>
<dbReference type="AlphaFoldDB" id="A0A9X7VXL7"/>
<evidence type="ECO:0000256" key="10">
    <source>
        <dbReference type="PIRSR" id="PIRSR000485-2"/>
    </source>
</evidence>
<keyword evidence="7 11" id="KW-0411">Iron-sulfur</keyword>
<dbReference type="NCBIfam" id="TIGR01134">
    <property type="entry name" value="purF"/>
    <property type="match status" value="1"/>
</dbReference>
<evidence type="ECO:0000256" key="1">
    <source>
        <dbReference type="ARBA" id="ARBA00005209"/>
    </source>
</evidence>
<comment type="pathway">
    <text evidence="1 7 8">Purine metabolism; IMP biosynthesis via de novo pathway; N(1)-(5-phospho-D-ribosyl)glycinamide from 5-phospho-alpha-D-ribose 1-diphosphate: step 1/2.</text>
</comment>
<evidence type="ECO:0000256" key="9">
    <source>
        <dbReference type="PIRSR" id="PIRSR000485-1"/>
    </source>
</evidence>
<feature type="binding site" evidence="7 11">
    <location>
        <position position="255"/>
    </location>
    <ligand>
        <name>[4Fe-4S] cluster</name>
        <dbReference type="ChEBI" id="CHEBI:49883"/>
    </ligand>
</feature>
<feature type="binding site" evidence="7 10">
    <location>
        <position position="365"/>
    </location>
    <ligand>
        <name>Mg(2+)</name>
        <dbReference type="ChEBI" id="CHEBI:18420"/>
    </ligand>
</feature>
<dbReference type="GO" id="GO:0009113">
    <property type="term" value="P:purine nucleobase biosynthetic process"/>
    <property type="evidence" value="ECO:0007669"/>
    <property type="project" value="UniProtKB-UniRule"/>
</dbReference>
<dbReference type="SUPFAM" id="SSF56235">
    <property type="entry name" value="N-terminal nucleophile aminohydrolases (Ntn hydrolases)"/>
    <property type="match status" value="1"/>
</dbReference>
<keyword evidence="7 11" id="KW-0408">Iron</keyword>
<proteinExistence type="inferred from homology"/>